<comment type="caution">
    <text evidence="2">The sequence shown here is derived from an EMBL/GenBank/DDBJ whole genome shotgun (WGS) entry which is preliminary data.</text>
</comment>
<keyword evidence="1" id="KW-0472">Membrane</keyword>
<gene>
    <name evidence="2" type="ORF">OS493_004427</name>
</gene>
<protein>
    <submittedName>
        <fullName evidence="2">Uncharacterized protein</fullName>
    </submittedName>
</protein>
<name>A0A9W9ZU02_9CNID</name>
<accession>A0A9W9ZU02</accession>
<reference evidence="2" key="1">
    <citation type="submission" date="2023-01" db="EMBL/GenBank/DDBJ databases">
        <title>Genome assembly of the deep-sea coral Lophelia pertusa.</title>
        <authorList>
            <person name="Herrera S."/>
            <person name="Cordes E."/>
        </authorList>
    </citation>
    <scope>NUCLEOTIDE SEQUENCE</scope>
    <source>
        <strain evidence="2">USNM1676648</strain>
        <tissue evidence="2">Polyp</tissue>
    </source>
</reference>
<feature type="transmembrane region" description="Helical" evidence="1">
    <location>
        <begin position="122"/>
        <end position="142"/>
    </location>
</feature>
<dbReference type="OrthoDB" id="5989556at2759"/>
<evidence type="ECO:0000313" key="3">
    <source>
        <dbReference type="Proteomes" id="UP001163046"/>
    </source>
</evidence>
<keyword evidence="3" id="KW-1185">Reference proteome</keyword>
<organism evidence="2 3">
    <name type="scientific">Desmophyllum pertusum</name>
    <dbReference type="NCBI Taxonomy" id="174260"/>
    <lineage>
        <taxon>Eukaryota</taxon>
        <taxon>Metazoa</taxon>
        <taxon>Cnidaria</taxon>
        <taxon>Anthozoa</taxon>
        <taxon>Hexacorallia</taxon>
        <taxon>Scleractinia</taxon>
        <taxon>Caryophylliina</taxon>
        <taxon>Caryophylliidae</taxon>
        <taxon>Desmophyllum</taxon>
    </lineage>
</organism>
<proteinExistence type="predicted"/>
<evidence type="ECO:0000313" key="2">
    <source>
        <dbReference type="EMBL" id="KAJ7387430.1"/>
    </source>
</evidence>
<dbReference type="EMBL" id="MU825874">
    <property type="protein sequence ID" value="KAJ7387430.1"/>
    <property type="molecule type" value="Genomic_DNA"/>
</dbReference>
<dbReference type="Proteomes" id="UP001163046">
    <property type="component" value="Unassembled WGS sequence"/>
</dbReference>
<keyword evidence="1" id="KW-0812">Transmembrane</keyword>
<dbReference type="AlphaFoldDB" id="A0A9W9ZU02"/>
<evidence type="ECO:0000256" key="1">
    <source>
        <dbReference type="SAM" id="Phobius"/>
    </source>
</evidence>
<sequence length="144" mass="16294">MASINTWKILQPIFRVKLQQRYLSVIRKTDKLTGYHTRTLDPKNGKKLTTEGFEKKEICPYYSITGNKLTTGTSRVKDEFSAWVKSGLECQTVEELPCLNQVVIGTAEKTGRKDSTKTKESLCGILFNCYVLCLFIFGSNVLEA</sequence>
<keyword evidence="1" id="KW-1133">Transmembrane helix</keyword>